<organism evidence="2">
    <name type="scientific">Capitella teleta</name>
    <name type="common">Polychaete worm</name>
    <dbReference type="NCBI Taxonomy" id="283909"/>
    <lineage>
        <taxon>Eukaryota</taxon>
        <taxon>Metazoa</taxon>
        <taxon>Spiralia</taxon>
        <taxon>Lophotrochozoa</taxon>
        <taxon>Annelida</taxon>
        <taxon>Polychaeta</taxon>
        <taxon>Sedentaria</taxon>
        <taxon>Scolecida</taxon>
        <taxon>Capitellidae</taxon>
        <taxon>Capitella</taxon>
    </lineage>
</organism>
<dbReference type="STRING" id="283909.R7T553"/>
<dbReference type="HOGENOM" id="CLU_230533_0_0_1"/>
<dbReference type="PANTHER" id="PTHR14918">
    <property type="entry name" value="KICSTOR COMPLEX PROTEIN SZT2"/>
    <property type="match status" value="1"/>
</dbReference>
<dbReference type="InterPro" id="IPR033228">
    <property type="entry name" value="SZT2"/>
</dbReference>
<feature type="compositionally biased region" description="Basic and acidic residues" evidence="1">
    <location>
        <begin position="389"/>
        <end position="416"/>
    </location>
</feature>
<dbReference type="EMBL" id="AMQN01015495">
    <property type="status" value="NOT_ANNOTATED_CDS"/>
    <property type="molecule type" value="Genomic_DNA"/>
</dbReference>
<dbReference type="EMBL" id="KB311954">
    <property type="protein sequence ID" value="ELT88148.1"/>
    <property type="molecule type" value="Genomic_DNA"/>
</dbReference>
<feature type="compositionally biased region" description="Basic and acidic residues" evidence="1">
    <location>
        <begin position="1615"/>
        <end position="1627"/>
    </location>
</feature>
<gene>
    <name evidence="2" type="ORF">CAPTEDRAFT_222074</name>
</gene>
<dbReference type="GO" id="GO:0005777">
    <property type="term" value="C:peroxisome"/>
    <property type="evidence" value="ECO:0007669"/>
    <property type="project" value="InterPro"/>
</dbReference>
<dbReference type="OrthoDB" id="43547at2759"/>
<evidence type="ECO:0000313" key="4">
    <source>
        <dbReference type="Proteomes" id="UP000014760"/>
    </source>
</evidence>
<feature type="compositionally biased region" description="Basic and acidic residues" evidence="1">
    <location>
        <begin position="1641"/>
        <end position="1650"/>
    </location>
</feature>
<name>R7T553_CAPTE</name>
<feature type="compositionally biased region" description="Low complexity" evidence="1">
    <location>
        <begin position="1078"/>
        <end position="1088"/>
    </location>
</feature>
<feature type="region of interest" description="Disordered" evidence="1">
    <location>
        <begin position="1075"/>
        <end position="1123"/>
    </location>
</feature>
<dbReference type="OMA" id="PLFVHIT"/>
<proteinExistence type="predicted"/>
<accession>R7T553</accession>
<evidence type="ECO:0000313" key="3">
    <source>
        <dbReference type="EnsemblMetazoa" id="CapteP222074"/>
    </source>
</evidence>
<dbReference type="PANTHER" id="PTHR14918:SF3">
    <property type="entry name" value="KICSTOR COMPLEX PROTEIN SZT2"/>
    <property type="match status" value="1"/>
</dbReference>
<evidence type="ECO:0000256" key="1">
    <source>
        <dbReference type="SAM" id="MobiDB-lite"/>
    </source>
</evidence>
<sequence length="2262" mass="254878">MSKILIPHQLDNNITSELKDCLGDLSAEVNLNECYITLDMICLTLPPEDNLMEATARPCYERMTSIVSQISFSSHADDTDLDAASTTDVGGLSRQASEVPSSIPKPQLGALNACKEQIKWLMTDEMVSALRLTTPVTEETLEMVAEHVKNSLPRDNWASVLDHVYLKFVYGPEQSLTHFIEEFERMNLPGYHLNKEGRFYYLYIDRAHATSMVTMAHQREISNALMCLENDTYLTQEAVLLPSEIISPAHVRAEAEPPPQLTQDASVVVLSTLVDDGDAAVGDGFRAEDIKISVIRPSPVKEVPKDRIELDFEAQEQQEDRVHMNFRDDHISDRSSGSSIQVIEEKEGDEGLSFTARPDLQRQEALPEIYESDPVPSLMDEVFRENIDAECSTTKDTEPSKGRSFEGDLPREEEQPKQQLQQLNRPADKGAIVIKKAQSSGSFEKYKSERPKLFQTASTVEVSSSNASGTMTPNRRSSLGLYTPKPSIASGLNTPLSTIGTQSRCSGCFDDGYEGDSSDSDEDGVMMSFSESAVQRPVLPNFWLAMCITEGLVDVYFHTRDYHLTHSDTDNHCNSENIHQRELYNMVITNITQTCRIVNQRLLLEELYATRMCNSLLVPEAEEDLQWTGDMSNKHRHKLHDSDDSDNEAPQNRYLAATMQFIPGHFACDCIWTEHFLIHPRLKVTAPRTGTTHGIQTLRSVLNKFSVNNRKNMFVVKENNGAVFYLSLSEYNGDSFNPPSAAEFKPEDDPAWLTFSRSSSVISMSLRRGTDLEEESSAFQVVNPSKKTSNASAYDIPDTDSMTSSRLLMSQSSTNSIRAAKSEDYVTLSAHGVVPVGPEISDDLVQLLQRKLDDAVLEILTLTLSRNPMCKLTAEDIVFIQRPNTAPSRIFKLTIPPSALLQQSALGYYLRQNLLHFVFTPKYMDSSHVFCHYDGHGAAKPVPEEDIFLYNRSQQAGGKVGGSSIACVLLSFVDGCGNPVVLLSSPKPSPSAYKEPLDAAMFDSLVHVDPFVEKGRGPGPMALVQFCIWERGQVDLDQLCELLKQAMRHAVCDVITEFRMLTVPLCKVPPHSARGIESPLPSAPSSPSFCLKQDSETKGSGLHSEAAIKKQHSEGGRTPKEKSSFGAFMSDIFKTNKTASLGTPKEELNADDLSANTLSAPPSAMQEMESQWKNKIEVQQNIERYENGEKGHMHSFLQTTLREWLDFCHATGCPTVAKSSYTLHSRFPVDYVLKDLHSNVASICSDVSLRIFKRMQTLHSDSDPIFFPYSVPIKHNNKDRPDSADLSSFAGSVHIPGKTNEYVVVCRNIGQWRGSMESPSLLKDFTEHLPSAPKSAGPQKVKNFKTYYRFHPLESSNETKRPEAGGVASGDCMDNAFVPRQRLLLLFIEDKQLTAYYYNWSGETHSSLEKQLNATINWHNARWHLMSWIICQKSGLFDHCTFGDMPGEDSPQPVQSMSEIDSLVKCTSPPTAAQVSRVRHRSGNLIQRMLGPGAHVPHHLNAGNPFQSPGLMLCRMYQDIKPPSAMHRSSYAKMKDPLHRHGAQFMEMRALERRENEKRNALENLYMTWQQRVSNPPITDDDLELLKNSSRLIHSVASPLLFTPAWRRKALGKMDAPKRRDPPEPPKSRSRHGSGASVKSKRSDSFDMRTKKLSGGGHTPDSPDVSAHEERWHSDLKTEFVGQYMQYLQGLGFAQVQVRAAETKKSYARSPRASTEKRAHYYNFHPKSCNTYLQKTFPGGIMLIEIGFQEVYFSIHVYALECSRLPVGKNVNTSLAHIFTDECDKFKDLTHVHSFTHDFHLRVVQTFLSSPLHPIVMKQGYHITAFLSDFVKHYSFAPGFARNCIIEGSVTVHNTNSSGQQLFDYMLQHADKLYRMKSVRMSPCPYEEEWDADNDCALVLQFEPRKLHKKTDGSDASESETLDHDIGLIICHDSQSKASSANSLRLRFWLILTNRFDRFPKDQLEKRLGMFKSSHTFPATSQFLLSTSDPGDDLEDVHRGKRFQLTVVKFDGQEITKLLVTLESGEGNFDQIPAVHQHINIRPELAQARQESTNYLGYSNAHQTPIFNLLKEEAKRVRMMIHSMVQETMSRCRRDLLWQRMLLSNVADEEEKRRKHRGSDEDSRDSLMSKLTFPEFEELLKIVVSVSLDQIDYRLGILLNMNAPWYQGLIRVLTQRYRDEHRLFSSPDGITQHLVVLNPNHLDMLLLLTINSTTGLQNLCAVHRETENEEVDDMPSLTALATQNHVESFVNACCFHMWASML</sequence>
<feature type="compositionally biased region" description="Basic and acidic residues" evidence="1">
    <location>
        <begin position="1106"/>
        <end position="1123"/>
    </location>
</feature>
<evidence type="ECO:0008006" key="5">
    <source>
        <dbReference type="Google" id="ProtNLM"/>
    </source>
</evidence>
<feature type="region of interest" description="Disordered" evidence="1">
    <location>
        <begin position="389"/>
        <end position="430"/>
    </location>
</feature>
<reference evidence="4" key="1">
    <citation type="submission" date="2012-12" db="EMBL/GenBank/DDBJ databases">
        <authorList>
            <person name="Hellsten U."/>
            <person name="Grimwood J."/>
            <person name="Chapman J.A."/>
            <person name="Shapiro H."/>
            <person name="Aerts A."/>
            <person name="Otillar R.P."/>
            <person name="Terry A.Y."/>
            <person name="Boore J.L."/>
            <person name="Simakov O."/>
            <person name="Marletaz F."/>
            <person name="Cho S.-J."/>
            <person name="Edsinger-Gonzales E."/>
            <person name="Havlak P."/>
            <person name="Kuo D.-H."/>
            <person name="Larsson T."/>
            <person name="Lv J."/>
            <person name="Arendt D."/>
            <person name="Savage R."/>
            <person name="Osoegawa K."/>
            <person name="de Jong P."/>
            <person name="Lindberg D.R."/>
            <person name="Seaver E.C."/>
            <person name="Weisblat D.A."/>
            <person name="Putnam N.H."/>
            <person name="Grigoriev I.V."/>
            <person name="Rokhsar D.S."/>
        </authorList>
    </citation>
    <scope>NUCLEOTIDE SEQUENCE</scope>
    <source>
        <strain evidence="4">I ESC-2004</strain>
    </source>
</reference>
<reference evidence="3" key="3">
    <citation type="submission" date="2015-06" db="UniProtKB">
        <authorList>
            <consortium name="EnsemblMetazoa"/>
        </authorList>
    </citation>
    <scope>IDENTIFICATION</scope>
</reference>
<feature type="region of interest" description="Disordered" evidence="1">
    <location>
        <begin position="1613"/>
        <end position="1670"/>
    </location>
</feature>
<dbReference type="EnsemblMetazoa" id="CapteT222074">
    <property type="protein sequence ID" value="CapteP222074"/>
    <property type="gene ID" value="CapteG222074"/>
</dbReference>
<dbReference type="Proteomes" id="UP000014760">
    <property type="component" value="Unassembled WGS sequence"/>
</dbReference>
<keyword evidence="4" id="KW-1185">Reference proteome</keyword>
<reference evidence="2 4" key="2">
    <citation type="journal article" date="2013" name="Nature">
        <title>Insights into bilaterian evolution from three spiralian genomes.</title>
        <authorList>
            <person name="Simakov O."/>
            <person name="Marletaz F."/>
            <person name="Cho S.J."/>
            <person name="Edsinger-Gonzales E."/>
            <person name="Havlak P."/>
            <person name="Hellsten U."/>
            <person name="Kuo D.H."/>
            <person name="Larsson T."/>
            <person name="Lv J."/>
            <person name="Arendt D."/>
            <person name="Savage R."/>
            <person name="Osoegawa K."/>
            <person name="de Jong P."/>
            <person name="Grimwood J."/>
            <person name="Chapman J.A."/>
            <person name="Shapiro H."/>
            <person name="Aerts A."/>
            <person name="Otillar R.P."/>
            <person name="Terry A.Y."/>
            <person name="Boore J.L."/>
            <person name="Grigoriev I.V."/>
            <person name="Lindberg D.R."/>
            <person name="Seaver E.C."/>
            <person name="Weisblat D.A."/>
            <person name="Putnam N.H."/>
            <person name="Rokhsar D.S."/>
        </authorList>
    </citation>
    <scope>NUCLEOTIDE SEQUENCE</scope>
    <source>
        <strain evidence="2 4">I ESC-2004</strain>
    </source>
</reference>
<protein>
    <recommendedName>
        <fullName evidence="5">KICSTOR complex protein SZT2</fullName>
    </recommendedName>
</protein>
<evidence type="ECO:0000313" key="2">
    <source>
        <dbReference type="EMBL" id="ELT88148.1"/>
    </source>
</evidence>
<feature type="region of interest" description="Disordered" evidence="1">
    <location>
        <begin position="78"/>
        <end position="104"/>
    </location>
</feature>